<gene>
    <name evidence="3" type="ORF">META_00023</name>
</gene>
<organism evidence="3">
    <name type="scientific">uncultured organism</name>
    <dbReference type="NCBI Taxonomy" id="155900"/>
    <lineage>
        <taxon>unclassified sequences</taxon>
        <taxon>environmental samples</taxon>
    </lineage>
</organism>
<sequence length="255" mass="26966">MSEPFDPYRKWLGIPPKDQPPHHYRLLGIAAFEDDPDVIDNAAARQMAHLKTFKASKYAAESQRLLGEISSAKLCLLSPDSKAAYDVKLRQELSAAGKLSSSQVVPPPAEADESEAEPDFPALPRVGARWREEGSLEPSAAALPPVPIPMPPPPAAVAPPFPPAPFIPAPILTSPPLAMEPATSSVAAATAEVSVPVTRRATSTYVARARRKQKSLPVVITVVSLLILAVAGGVALVLANLPNENAQPASAEIQH</sequence>
<reference evidence="3" key="1">
    <citation type="submission" date="2013-09" db="EMBL/GenBank/DDBJ databases">
        <title>Novel inorganic pyrophosphatase from soil metagenomic and family and subfamily prediction.</title>
        <authorList>
            <person name="Rodrigues G.R."/>
            <person name="Val-Moraes S.P."/>
            <person name="Varani A.M."/>
            <person name="Lemos E.G.M."/>
            <person name="Pizauro J.M."/>
        </authorList>
    </citation>
    <scope>NUCLEOTIDE SEQUENCE</scope>
</reference>
<keyword evidence="2" id="KW-1133">Transmembrane helix</keyword>
<protein>
    <submittedName>
        <fullName evidence="3">Uncharacterized protein</fullName>
    </submittedName>
</protein>
<evidence type="ECO:0000256" key="2">
    <source>
        <dbReference type="SAM" id="Phobius"/>
    </source>
</evidence>
<dbReference type="AlphaFoldDB" id="W0NQ22"/>
<dbReference type="EMBL" id="KF715620">
    <property type="protein sequence ID" value="AHG52949.1"/>
    <property type="molecule type" value="Genomic_DNA"/>
</dbReference>
<proteinExistence type="predicted"/>
<feature type="transmembrane region" description="Helical" evidence="2">
    <location>
        <begin position="218"/>
        <end position="239"/>
    </location>
</feature>
<feature type="region of interest" description="Disordered" evidence="1">
    <location>
        <begin position="97"/>
        <end position="122"/>
    </location>
</feature>
<keyword evidence="2" id="KW-0472">Membrane</keyword>
<accession>W0NQ22</accession>
<evidence type="ECO:0000256" key="1">
    <source>
        <dbReference type="SAM" id="MobiDB-lite"/>
    </source>
</evidence>
<evidence type="ECO:0000313" key="3">
    <source>
        <dbReference type="EMBL" id="AHG52949.1"/>
    </source>
</evidence>
<name>W0NQ22_9ZZZZ</name>
<keyword evidence="2" id="KW-0812">Transmembrane</keyword>